<dbReference type="HAMAP" id="MF_03037">
    <property type="entry name" value="ciao1"/>
    <property type="match status" value="1"/>
</dbReference>
<dbReference type="CDD" id="cd00200">
    <property type="entry name" value="WD40"/>
    <property type="match status" value="1"/>
</dbReference>
<evidence type="ECO:0000256" key="5">
    <source>
        <dbReference type="SAM" id="MobiDB-lite"/>
    </source>
</evidence>
<comment type="similarity">
    <text evidence="3">Belongs to the WD repeat CIA1 family.</text>
</comment>
<dbReference type="Gene3D" id="2.130.10.10">
    <property type="entry name" value="YVTN repeat-like/Quinoprotein amine dehydrogenase"/>
    <property type="match status" value="1"/>
</dbReference>
<dbReference type="OrthoDB" id="284782at2759"/>
<evidence type="ECO:0000256" key="1">
    <source>
        <dbReference type="ARBA" id="ARBA00022574"/>
    </source>
</evidence>
<keyword evidence="7" id="KW-1185">Reference proteome</keyword>
<dbReference type="AlphaFoldDB" id="A0A9P4NRB4"/>
<evidence type="ECO:0000256" key="4">
    <source>
        <dbReference type="PROSITE-ProRule" id="PRU00221"/>
    </source>
</evidence>
<evidence type="ECO:0000256" key="2">
    <source>
        <dbReference type="ARBA" id="ARBA00022737"/>
    </source>
</evidence>
<feature type="repeat" description="WD" evidence="4">
    <location>
        <begin position="137"/>
        <end position="169"/>
    </location>
</feature>
<feature type="repeat" description="WD" evidence="4">
    <location>
        <begin position="417"/>
        <end position="439"/>
    </location>
</feature>
<dbReference type="SMART" id="SM00320">
    <property type="entry name" value="WD40"/>
    <property type="match status" value="7"/>
</dbReference>
<dbReference type="EMBL" id="MU007037">
    <property type="protein sequence ID" value="KAF2430675.1"/>
    <property type="molecule type" value="Genomic_DNA"/>
</dbReference>
<gene>
    <name evidence="3" type="primary">CIA1</name>
    <name evidence="6" type="ORF">EJ08DRAFT_588573</name>
</gene>
<evidence type="ECO:0000256" key="3">
    <source>
        <dbReference type="HAMAP-Rule" id="MF_03037"/>
    </source>
</evidence>
<dbReference type="InterPro" id="IPR036322">
    <property type="entry name" value="WD40_repeat_dom_sf"/>
</dbReference>
<dbReference type="PROSITE" id="PS50294">
    <property type="entry name" value="WD_REPEATS_REGION"/>
    <property type="match status" value="2"/>
</dbReference>
<dbReference type="GO" id="GO:0016226">
    <property type="term" value="P:iron-sulfur cluster assembly"/>
    <property type="evidence" value="ECO:0007669"/>
    <property type="project" value="UniProtKB-UniRule"/>
</dbReference>
<comment type="function">
    <text evidence="3">Essential component of the cytosolic iron-sulfur (Fe/S) protein assembly machinery. Required for the maturation of extramitochondrial Fe/S proteins.</text>
</comment>
<name>A0A9P4NRB4_9PEZI</name>
<comment type="caution">
    <text evidence="6">The sequence shown here is derived from an EMBL/GenBank/DDBJ whole genome shotgun (WGS) entry which is preliminary data.</text>
</comment>
<protein>
    <recommendedName>
        <fullName evidence="3">Probable cytosolic iron-sulfur protein assembly protein 1</fullName>
    </recommendedName>
</protein>
<dbReference type="InterPro" id="IPR015943">
    <property type="entry name" value="WD40/YVTN_repeat-like_dom_sf"/>
</dbReference>
<organism evidence="6 7">
    <name type="scientific">Tothia fuscella</name>
    <dbReference type="NCBI Taxonomy" id="1048955"/>
    <lineage>
        <taxon>Eukaryota</taxon>
        <taxon>Fungi</taxon>
        <taxon>Dikarya</taxon>
        <taxon>Ascomycota</taxon>
        <taxon>Pezizomycotina</taxon>
        <taxon>Dothideomycetes</taxon>
        <taxon>Pleosporomycetidae</taxon>
        <taxon>Venturiales</taxon>
        <taxon>Cylindrosympodiaceae</taxon>
        <taxon>Tothia</taxon>
    </lineage>
</organism>
<dbReference type="GO" id="GO:0097361">
    <property type="term" value="C:cytosolic [4Fe-4S] assembly targeting complex"/>
    <property type="evidence" value="ECO:0007669"/>
    <property type="project" value="InterPro"/>
</dbReference>
<keyword evidence="2" id="KW-0677">Repeat</keyword>
<feature type="repeat" description="WD" evidence="4">
    <location>
        <begin position="182"/>
        <end position="213"/>
    </location>
</feature>
<dbReference type="Pfam" id="PF00400">
    <property type="entry name" value="WD40"/>
    <property type="match status" value="7"/>
</dbReference>
<sequence>MSHPYTIPSHQITPLATLTPSSTTRSWQTQPHPTLPIIASASSDKTVRIYSLTSFTLLSNITGGHKRSIRSCAWKPNTKGESVLATGSFDTSAGIWRRWDVEGEGVRSEYDFTRAAKGDGSDGEEEDDEEWRFSVILDGHESEIKGVAWSAGGQYLATCSRDKSVWIWEELEEDNFETVAVLQEHEGDVKCVTWHPQEDLLASGSYDDTIRLYREDLDDWSCVAVLNGHGATVWSLAFEPVGNKKWLSEVEGLSGEQQALLEEREKSGSRLISCSDDKSIRVWRRRPKEESVGSNHKGGMPSILRTNSIEEDWYEEARLPQTHERAIYALDWSKKSGMVVSTGSDGKIIVYKERWKESSPTTDTAKDGEQLPDAPTQDSPTASTEWYVVAELEGGHDVFEINHVCWAARRDKDKRFEDEEVIISTGDDGEVKVWALEQG</sequence>
<evidence type="ECO:0000313" key="7">
    <source>
        <dbReference type="Proteomes" id="UP000800235"/>
    </source>
</evidence>
<dbReference type="PROSITE" id="PS50082">
    <property type="entry name" value="WD_REPEATS_2"/>
    <property type="match status" value="4"/>
</dbReference>
<evidence type="ECO:0000313" key="6">
    <source>
        <dbReference type="EMBL" id="KAF2430675.1"/>
    </source>
</evidence>
<dbReference type="SUPFAM" id="SSF50978">
    <property type="entry name" value="WD40 repeat-like"/>
    <property type="match status" value="1"/>
</dbReference>
<proteinExistence type="inferred from homology"/>
<dbReference type="InterPro" id="IPR001680">
    <property type="entry name" value="WD40_rpt"/>
</dbReference>
<dbReference type="Proteomes" id="UP000800235">
    <property type="component" value="Unassembled WGS sequence"/>
</dbReference>
<dbReference type="PANTHER" id="PTHR19920:SF0">
    <property type="entry name" value="CYTOSOLIC IRON-SULFUR PROTEIN ASSEMBLY PROTEIN CIAO1-RELATED"/>
    <property type="match status" value="1"/>
</dbReference>
<dbReference type="InterPro" id="IPR028608">
    <property type="entry name" value="CIAO1/Cia1"/>
</dbReference>
<reference evidence="6" key="1">
    <citation type="journal article" date="2020" name="Stud. Mycol.">
        <title>101 Dothideomycetes genomes: a test case for predicting lifestyles and emergence of pathogens.</title>
        <authorList>
            <person name="Haridas S."/>
            <person name="Albert R."/>
            <person name="Binder M."/>
            <person name="Bloem J."/>
            <person name="Labutti K."/>
            <person name="Salamov A."/>
            <person name="Andreopoulos B."/>
            <person name="Baker S."/>
            <person name="Barry K."/>
            <person name="Bills G."/>
            <person name="Bluhm B."/>
            <person name="Cannon C."/>
            <person name="Castanera R."/>
            <person name="Culley D."/>
            <person name="Daum C."/>
            <person name="Ezra D."/>
            <person name="Gonzalez J."/>
            <person name="Henrissat B."/>
            <person name="Kuo A."/>
            <person name="Liang C."/>
            <person name="Lipzen A."/>
            <person name="Lutzoni F."/>
            <person name="Magnuson J."/>
            <person name="Mondo S."/>
            <person name="Nolan M."/>
            <person name="Ohm R."/>
            <person name="Pangilinan J."/>
            <person name="Park H.-J."/>
            <person name="Ramirez L."/>
            <person name="Alfaro M."/>
            <person name="Sun H."/>
            <person name="Tritt A."/>
            <person name="Yoshinaga Y."/>
            <person name="Zwiers L.-H."/>
            <person name="Turgeon B."/>
            <person name="Goodwin S."/>
            <person name="Spatafora J."/>
            <person name="Crous P."/>
            <person name="Grigoriev I."/>
        </authorList>
    </citation>
    <scope>NUCLEOTIDE SEQUENCE</scope>
    <source>
        <strain evidence="6">CBS 130266</strain>
    </source>
</reference>
<feature type="repeat" description="WD" evidence="4">
    <location>
        <begin position="62"/>
        <end position="96"/>
    </location>
</feature>
<dbReference type="PANTHER" id="PTHR19920">
    <property type="entry name" value="WD40 PROTEIN CIAO1"/>
    <property type="match status" value="1"/>
</dbReference>
<accession>A0A9P4NRB4</accession>
<feature type="region of interest" description="Disordered" evidence="5">
    <location>
        <begin position="358"/>
        <end position="382"/>
    </location>
</feature>
<keyword evidence="1 4" id="KW-0853">WD repeat</keyword>